<keyword evidence="2" id="KW-1185">Reference proteome</keyword>
<dbReference type="InterPro" id="IPR036928">
    <property type="entry name" value="AS_sf"/>
</dbReference>
<sequence length="110" mass="11506">MGDGSRPFVELVAVAPGIPFGLTFLGRKLSEETLIRLAYAFEQAMRHQDAVVPGEMGVLPRTEIVDVLENSTSHAPTATSSTSPPIATDAAAKRGFPEAGFVVAAVVALL</sequence>
<evidence type="ECO:0000313" key="1">
    <source>
        <dbReference type="EMBL" id="KAK1770118.1"/>
    </source>
</evidence>
<dbReference type="SUPFAM" id="SSF75304">
    <property type="entry name" value="Amidase signature (AS) enzymes"/>
    <property type="match status" value="1"/>
</dbReference>
<reference evidence="1" key="1">
    <citation type="submission" date="2023-06" db="EMBL/GenBank/DDBJ databases">
        <title>Genome-scale phylogeny and comparative genomics of the fungal order Sordariales.</title>
        <authorList>
            <consortium name="Lawrence Berkeley National Laboratory"/>
            <person name="Hensen N."/>
            <person name="Bonometti L."/>
            <person name="Westerberg I."/>
            <person name="Brannstrom I.O."/>
            <person name="Guillou S."/>
            <person name="Cros-Aarteil S."/>
            <person name="Calhoun S."/>
            <person name="Haridas S."/>
            <person name="Kuo A."/>
            <person name="Mondo S."/>
            <person name="Pangilinan J."/>
            <person name="Riley R."/>
            <person name="Labutti K."/>
            <person name="Andreopoulos B."/>
            <person name="Lipzen A."/>
            <person name="Chen C."/>
            <person name="Yanf M."/>
            <person name="Daum C."/>
            <person name="Ng V."/>
            <person name="Clum A."/>
            <person name="Steindorff A."/>
            <person name="Ohm R."/>
            <person name="Martin F."/>
            <person name="Silar P."/>
            <person name="Natvig D."/>
            <person name="Lalanne C."/>
            <person name="Gautier V."/>
            <person name="Ament-Velasquez S.L."/>
            <person name="Kruys A."/>
            <person name="Hutchinson M.I."/>
            <person name="Powell A.J."/>
            <person name="Barry K."/>
            <person name="Miller A.N."/>
            <person name="Grigoriev I.V."/>
            <person name="Debuchy R."/>
            <person name="Gladieux P."/>
            <person name="Thoren M.H."/>
            <person name="Johannesson H."/>
        </authorList>
    </citation>
    <scope>NUCLEOTIDE SEQUENCE</scope>
    <source>
        <strain evidence="1">8032-3</strain>
    </source>
</reference>
<dbReference type="EMBL" id="MU839001">
    <property type="protein sequence ID" value="KAK1770118.1"/>
    <property type="molecule type" value="Genomic_DNA"/>
</dbReference>
<organism evidence="1 2">
    <name type="scientific">Phialemonium atrogriseum</name>
    <dbReference type="NCBI Taxonomy" id="1093897"/>
    <lineage>
        <taxon>Eukaryota</taxon>
        <taxon>Fungi</taxon>
        <taxon>Dikarya</taxon>
        <taxon>Ascomycota</taxon>
        <taxon>Pezizomycotina</taxon>
        <taxon>Sordariomycetes</taxon>
        <taxon>Sordariomycetidae</taxon>
        <taxon>Cephalothecales</taxon>
        <taxon>Cephalothecaceae</taxon>
        <taxon>Phialemonium</taxon>
    </lineage>
</organism>
<dbReference type="AlphaFoldDB" id="A0AAJ0C6Y3"/>
<accession>A0AAJ0C6Y3</accession>
<proteinExistence type="predicted"/>
<dbReference type="RefSeq" id="XP_060286331.1">
    <property type="nucleotide sequence ID" value="XM_060427208.1"/>
</dbReference>
<comment type="caution">
    <text evidence="1">The sequence shown here is derived from an EMBL/GenBank/DDBJ whole genome shotgun (WGS) entry which is preliminary data.</text>
</comment>
<evidence type="ECO:0008006" key="3">
    <source>
        <dbReference type="Google" id="ProtNLM"/>
    </source>
</evidence>
<dbReference type="Proteomes" id="UP001244011">
    <property type="component" value="Unassembled WGS sequence"/>
</dbReference>
<dbReference type="Gene3D" id="3.90.1300.10">
    <property type="entry name" value="Amidase signature (AS) domain"/>
    <property type="match status" value="1"/>
</dbReference>
<evidence type="ECO:0000313" key="2">
    <source>
        <dbReference type="Proteomes" id="UP001244011"/>
    </source>
</evidence>
<name>A0AAJ0C6Y3_9PEZI</name>
<gene>
    <name evidence="1" type="ORF">QBC33DRAFT_530179</name>
</gene>
<protein>
    <recommendedName>
        <fullName evidence="3">Amidase domain-containing protein</fullName>
    </recommendedName>
</protein>
<dbReference type="GeneID" id="85310395"/>